<dbReference type="eggNOG" id="COG1449">
    <property type="taxonomic scope" value="Bacteria"/>
</dbReference>
<feature type="domain" description="Glycoside hydrolase family 57 N-terminal" evidence="4">
    <location>
        <begin position="72"/>
        <end position="332"/>
    </location>
</feature>
<protein>
    <submittedName>
        <fullName evidence="5">Alpha-amylase/alpha-mannosidase</fullName>
    </submittedName>
</protein>
<dbReference type="Proteomes" id="UP000016960">
    <property type="component" value="Unassembled WGS sequence"/>
</dbReference>
<dbReference type="InParanoid" id="U5DMF6"/>
<sequence>MDAEKPTAAAEATKDTPMAVTSSAIAPDPLLIATGVYVTVHGHFYQPPRENPYIDAIERQPSAHPFHDWNERILHECYRPNAFARILDESEQIIDIVNNFEFLSFNIGPTLMSWLERHDLETYQRILDADRKSCERLNGHGNAIAQVYNHIILPLANEGDKRTQIRWGVADFRGRFGRDPEGMWLAETAIDYPTLSLMAAEGIRFVILAPSQAERCRLRPTEHDPDPTWHGVGGSQIDPTRPYRCYVGPPDATGDRPYVDIFFYDGPISRDMGFGDVLNSSHHLGGRLGQAVRGDRRQSQLINIATDGETFGHHKGGAEKCVAYAFIHEFPQRGWTTTNYAHYLSLCPPTWEVELKPVTAWSCSHGVDRWQDDCGCGGGGEWNQKWRRPLRDALNWLRDRLGTIFTEAGSQLLRDPWAARDAYVEVVRDRSAANAAEFLEQHQHHPLSADEQVDAWRLLEMQRHSMLMFTSCGWFFDEISRPEGTQILRYAARAIELGGDACGIQLETEFRARLRHAPSNVDCFVDGEDVYRQLVEPARVTIEQVAAHCAIGSLFAALPLTRRAYCYDVQQLDYQRQHLGTLTLAVGQLELTSQITRESEHLIFAVLHLGGWDFHCCIQPFTGRREYAQLRSHLFDSLRHASAARTISTMTEHFGTQSLGLETLFTEERHRLMQQLAAATQRRLDQLYTQVYRDNYSILAAFHRDELPVSRELQVAAEIAIAHRATLAARALEQSIAEPTHRANHLTELDAIATEAHHLRCTLDVPEARDILERLILRTLWELLHGEQPNHAELTALVERMLALGRALDAGIDLAQAQELFYAWWRDCRNTSRETDPHDRELHNLLKLGQQMAISIG</sequence>
<evidence type="ECO:0000259" key="4">
    <source>
        <dbReference type="Pfam" id="PF03065"/>
    </source>
</evidence>
<dbReference type="GO" id="GO:0003824">
    <property type="term" value="F:catalytic activity"/>
    <property type="evidence" value="ECO:0007669"/>
    <property type="project" value="InterPro"/>
</dbReference>
<dbReference type="InterPro" id="IPR011330">
    <property type="entry name" value="Glyco_hydro/deAcase_b/a-brl"/>
</dbReference>
<evidence type="ECO:0000256" key="1">
    <source>
        <dbReference type="ARBA" id="ARBA00006821"/>
    </source>
</evidence>
<dbReference type="GO" id="GO:0005975">
    <property type="term" value="P:carbohydrate metabolic process"/>
    <property type="evidence" value="ECO:0007669"/>
    <property type="project" value="InterPro"/>
</dbReference>
<gene>
    <name evidence="5" type="ORF">KR51_00026030</name>
</gene>
<dbReference type="CDD" id="cd10797">
    <property type="entry name" value="GH57N_APU_like_1"/>
    <property type="match status" value="1"/>
</dbReference>
<keyword evidence="2 3" id="KW-0119">Carbohydrate metabolism</keyword>
<proteinExistence type="inferred from homology"/>
<dbReference type="InterPro" id="IPR004300">
    <property type="entry name" value="Glyco_hydro_57_N"/>
</dbReference>
<organism evidence="5 6">
    <name type="scientific">Rubidibacter lacunae KORDI 51-2</name>
    <dbReference type="NCBI Taxonomy" id="582515"/>
    <lineage>
        <taxon>Bacteria</taxon>
        <taxon>Bacillati</taxon>
        <taxon>Cyanobacteriota</taxon>
        <taxon>Cyanophyceae</taxon>
        <taxon>Oscillatoriophycideae</taxon>
        <taxon>Chroococcales</taxon>
        <taxon>Aphanothecaceae</taxon>
        <taxon>Rubidibacter</taxon>
    </lineage>
</organism>
<dbReference type="SUPFAM" id="SSF88713">
    <property type="entry name" value="Glycoside hydrolase/deacetylase"/>
    <property type="match status" value="1"/>
</dbReference>
<evidence type="ECO:0000313" key="6">
    <source>
        <dbReference type="Proteomes" id="UP000016960"/>
    </source>
</evidence>
<dbReference type="Pfam" id="PF03065">
    <property type="entry name" value="Glyco_hydro_57"/>
    <property type="match status" value="1"/>
</dbReference>
<dbReference type="InterPro" id="IPR027291">
    <property type="entry name" value="Glyco_hydro_38_N_sf"/>
</dbReference>
<dbReference type="PANTHER" id="PTHR36306:SF3">
    <property type="entry name" value="GLYCOSIDE HYDROLASE FAMILY 57"/>
    <property type="match status" value="1"/>
</dbReference>
<dbReference type="PATRIC" id="fig|582515.4.peg.2932"/>
<evidence type="ECO:0000256" key="2">
    <source>
        <dbReference type="ARBA" id="ARBA00023277"/>
    </source>
</evidence>
<comment type="similarity">
    <text evidence="1 3">Belongs to the glycosyl hydrolase 57 family.</text>
</comment>
<comment type="caution">
    <text evidence="5">The sequence shown here is derived from an EMBL/GenBank/DDBJ whole genome shotgun (WGS) entry which is preliminary data.</text>
</comment>
<accession>U5DMF6</accession>
<dbReference type="InterPro" id="IPR021923">
    <property type="entry name" value="DUF3536"/>
</dbReference>
<dbReference type="AlphaFoldDB" id="U5DMF6"/>
<dbReference type="STRING" id="582515.KR51_00026030"/>
<dbReference type="InterPro" id="IPR052046">
    <property type="entry name" value="GH57_Enzymes"/>
</dbReference>
<name>U5DMF6_9CHRO</name>
<reference evidence="5 6" key="1">
    <citation type="submission" date="2013-05" db="EMBL/GenBank/DDBJ databases">
        <title>Draft genome sequence of Rubidibacter lacunae KORDI 51-2.</title>
        <authorList>
            <person name="Choi D.H."/>
            <person name="Noh J.H."/>
            <person name="Kwon K.-K."/>
            <person name="Lee J.-H."/>
            <person name="Ryu J.-Y."/>
        </authorList>
    </citation>
    <scope>NUCLEOTIDE SEQUENCE [LARGE SCALE GENOMIC DNA]</scope>
    <source>
        <strain evidence="5 6">KORDI 51-2</strain>
    </source>
</reference>
<evidence type="ECO:0000313" key="5">
    <source>
        <dbReference type="EMBL" id="ERN40890.1"/>
    </source>
</evidence>
<dbReference type="EMBL" id="ASSJ01000066">
    <property type="protein sequence ID" value="ERN40890.1"/>
    <property type="molecule type" value="Genomic_DNA"/>
</dbReference>
<dbReference type="PANTHER" id="PTHR36306">
    <property type="entry name" value="ALPHA-AMYLASE-RELATED-RELATED"/>
    <property type="match status" value="1"/>
</dbReference>
<keyword evidence="6" id="KW-1185">Reference proteome</keyword>
<evidence type="ECO:0000256" key="3">
    <source>
        <dbReference type="RuleBase" id="RU361196"/>
    </source>
</evidence>
<dbReference type="Pfam" id="PF12055">
    <property type="entry name" value="DUF3536"/>
    <property type="match status" value="1"/>
</dbReference>
<dbReference type="Gene3D" id="3.20.110.10">
    <property type="entry name" value="Glycoside hydrolase 38, N terminal domain"/>
    <property type="match status" value="1"/>
</dbReference>